<dbReference type="AlphaFoldDB" id="A0A1I8FCM6"/>
<dbReference type="WBParaSite" id="maker-unitig_28635-snap-gene-0.3-mRNA-1">
    <property type="protein sequence ID" value="maker-unitig_28635-snap-gene-0.3-mRNA-1"/>
    <property type="gene ID" value="maker-unitig_28635-snap-gene-0.3"/>
</dbReference>
<name>A0A1I8FCM6_9PLAT</name>
<accession>A0A1I8FCM6</accession>
<evidence type="ECO:0000313" key="2">
    <source>
        <dbReference type="WBParaSite" id="maker-unitig_28635-snap-gene-0.3-mRNA-1"/>
    </source>
</evidence>
<sequence length="214" mass="23339">DRRRLHRHLLPRQLAPLIYAGGSGGVSTFLSWNWRQPGSAATRRAVGNPAVGSLRRRLAERRFQPATQLGWLRRRQDTSSEGLADVAELWTIFVAPSTACWPMRPARRLWLPAGRPEFDCGLAATMPTCCCLRRGRRRGSADCRRISGWSAGGHPTAPDDASAGALNRSGLSLQHSTSESTGQCLVRSSSSTPGHVVVHAAERCRYLESCLGGQ</sequence>
<proteinExistence type="predicted"/>
<keyword evidence="1" id="KW-1185">Reference proteome</keyword>
<dbReference type="Proteomes" id="UP000095280">
    <property type="component" value="Unplaced"/>
</dbReference>
<protein>
    <submittedName>
        <fullName evidence="2">Secreted protein</fullName>
    </submittedName>
</protein>
<evidence type="ECO:0000313" key="1">
    <source>
        <dbReference type="Proteomes" id="UP000095280"/>
    </source>
</evidence>
<reference evidence="2" key="1">
    <citation type="submission" date="2016-11" db="UniProtKB">
        <authorList>
            <consortium name="WormBaseParasite"/>
        </authorList>
    </citation>
    <scope>IDENTIFICATION</scope>
</reference>
<organism evidence="1 2">
    <name type="scientific">Macrostomum lignano</name>
    <dbReference type="NCBI Taxonomy" id="282301"/>
    <lineage>
        <taxon>Eukaryota</taxon>
        <taxon>Metazoa</taxon>
        <taxon>Spiralia</taxon>
        <taxon>Lophotrochozoa</taxon>
        <taxon>Platyhelminthes</taxon>
        <taxon>Rhabditophora</taxon>
        <taxon>Macrostomorpha</taxon>
        <taxon>Macrostomida</taxon>
        <taxon>Macrostomidae</taxon>
        <taxon>Macrostomum</taxon>
    </lineage>
</organism>